<dbReference type="InterPro" id="IPR001279">
    <property type="entry name" value="Metallo-B-lactamas"/>
</dbReference>
<dbReference type="Gene3D" id="3.30.1370.60">
    <property type="entry name" value="Hypothetical oxidoreductase yiak, domain 2"/>
    <property type="match status" value="1"/>
</dbReference>
<gene>
    <name evidence="4" type="ORF">Egran_07112</name>
</gene>
<dbReference type="GO" id="GO:0016491">
    <property type="term" value="F:oxidoreductase activity"/>
    <property type="evidence" value="ECO:0007669"/>
    <property type="project" value="UniProtKB-KW"/>
</dbReference>
<organism evidence="4 5">
    <name type="scientific">Elaphomyces granulatus</name>
    <dbReference type="NCBI Taxonomy" id="519963"/>
    <lineage>
        <taxon>Eukaryota</taxon>
        <taxon>Fungi</taxon>
        <taxon>Dikarya</taxon>
        <taxon>Ascomycota</taxon>
        <taxon>Pezizomycotina</taxon>
        <taxon>Eurotiomycetes</taxon>
        <taxon>Eurotiomycetidae</taxon>
        <taxon>Eurotiales</taxon>
        <taxon>Elaphomycetaceae</taxon>
        <taxon>Elaphomyces</taxon>
    </lineage>
</organism>
<dbReference type="AlphaFoldDB" id="A0A232LLS9"/>
<dbReference type="Proteomes" id="UP000243515">
    <property type="component" value="Unassembled WGS sequence"/>
</dbReference>
<dbReference type="SUPFAM" id="SSF56281">
    <property type="entry name" value="Metallo-hydrolase/oxidoreductase"/>
    <property type="match status" value="1"/>
</dbReference>
<dbReference type="OrthoDB" id="7881616at2759"/>
<feature type="domain" description="Metallo-beta-lactamase" evidence="3">
    <location>
        <begin position="416"/>
        <end position="601"/>
    </location>
</feature>
<dbReference type="Pfam" id="PF00753">
    <property type="entry name" value="Lactamase_B"/>
    <property type="match status" value="1"/>
</dbReference>
<dbReference type="SMART" id="SM00849">
    <property type="entry name" value="Lactamase_B"/>
    <property type="match status" value="1"/>
</dbReference>
<dbReference type="PANTHER" id="PTHR11091">
    <property type="entry name" value="OXIDOREDUCTASE-RELATED"/>
    <property type="match status" value="1"/>
</dbReference>
<reference evidence="4 5" key="1">
    <citation type="journal article" date="2015" name="Environ. Microbiol.">
        <title>Metagenome sequence of Elaphomyces granulatus from sporocarp tissue reveals Ascomycota ectomycorrhizal fingerprints of genome expansion and a Proteobacteria-rich microbiome.</title>
        <authorList>
            <person name="Quandt C.A."/>
            <person name="Kohler A."/>
            <person name="Hesse C.N."/>
            <person name="Sharpton T.J."/>
            <person name="Martin F."/>
            <person name="Spatafora J.W."/>
        </authorList>
    </citation>
    <scope>NUCLEOTIDE SEQUENCE [LARGE SCALE GENOMIC DNA]</scope>
    <source>
        <strain evidence="4 5">OSC145934</strain>
    </source>
</reference>
<evidence type="ECO:0000313" key="4">
    <source>
        <dbReference type="EMBL" id="OXV05120.1"/>
    </source>
</evidence>
<dbReference type="EMBL" id="NPHW01007677">
    <property type="protein sequence ID" value="OXV05120.1"/>
    <property type="molecule type" value="Genomic_DNA"/>
</dbReference>
<dbReference type="PANTHER" id="PTHR11091:SF0">
    <property type="entry name" value="MALATE DEHYDROGENASE"/>
    <property type="match status" value="1"/>
</dbReference>
<comment type="similarity">
    <text evidence="1">Belongs to the LDH2/MDH2 oxidoreductase family.</text>
</comment>
<evidence type="ECO:0000259" key="3">
    <source>
        <dbReference type="SMART" id="SM00849"/>
    </source>
</evidence>
<keyword evidence="2" id="KW-0560">Oxidoreductase</keyword>
<dbReference type="SUPFAM" id="SSF89733">
    <property type="entry name" value="L-sulfolactate dehydrogenase-like"/>
    <property type="match status" value="1"/>
</dbReference>
<evidence type="ECO:0000256" key="2">
    <source>
        <dbReference type="ARBA" id="ARBA00023002"/>
    </source>
</evidence>
<dbReference type="Gene3D" id="1.10.1530.10">
    <property type="match status" value="1"/>
</dbReference>
<protein>
    <recommendedName>
        <fullName evidence="3">Metallo-beta-lactamase domain-containing protein</fullName>
    </recommendedName>
</protein>
<dbReference type="Pfam" id="PF02615">
    <property type="entry name" value="Ldh_2"/>
    <property type="match status" value="1"/>
</dbReference>
<dbReference type="InterPro" id="IPR036866">
    <property type="entry name" value="RibonucZ/Hydroxyglut_hydro"/>
</dbReference>
<sequence>MVADPDVDYTTTPVSVMKIVDFMYKVGRIKKKPESWKDMFFPEAYAAKADTIQGPFYADAEAAEAFGRRLLVAHGLPEQDAATVARCLVRADLRGVDTHGLQTLPHYLERVRRGLINPRPDLKVERVTPMAGSLDGQDAFGFVVATKAMAEAIDMAREFGVGIVSARRSTHFGMAANYALQAMDLGFIGIVFTNASKAMPPWGGRAGLLGTSPIAVAAPGGKEMPFDLDMSPAVAARGKIRRAARRGQQIPLGYALDARGRQTTDPNVALDGGTVQPIGGPKGSALAMLMDVMGGVISGAAFGGDVRNHFEEYDQPQNVGHFIMAMKPDLFVSREEYSARMDTLVQRVHASPTAEGFDEVIMPGERERRLEANHRRTGVPFHAKEVAMLQEAAAKAGLPPLAGFPGKSVCHGGLGWSTVVLLRAHGRIALIDTGNMSMRTMLLKRFAERGLKPADITDLLLTHSHHDHSANWTMFPKARIVIGAEELAWSLTVPWGETPVPELYMRELDIWPTVHKAAEGEEVFPGITAHLAPGHTPGHLVFVMHAAERDLIFAGDAAKNRAELVSGTTDMTYDAAISRATIDMIWAMWRKRPGNIVVPGHDVPMVLENDATKYIDKREAAGISAWYGDDMETTTLFKLTL</sequence>
<dbReference type="Gene3D" id="3.60.15.10">
    <property type="entry name" value="Ribonuclease Z/Hydroxyacylglutathione hydrolase-like"/>
    <property type="match status" value="1"/>
</dbReference>
<evidence type="ECO:0000313" key="5">
    <source>
        <dbReference type="Proteomes" id="UP000243515"/>
    </source>
</evidence>
<comment type="caution">
    <text evidence="4">The sequence shown here is derived from an EMBL/GenBank/DDBJ whole genome shotgun (WGS) entry which is preliminary data.</text>
</comment>
<accession>A0A232LLS9</accession>
<dbReference type="InterPro" id="IPR036111">
    <property type="entry name" value="Mal/L-sulfo/L-lacto_DH-like_sf"/>
</dbReference>
<evidence type="ECO:0000256" key="1">
    <source>
        <dbReference type="ARBA" id="ARBA00006056"/>
    </source>
</evidence>
<keyword evidence="5" id="KW-1185">Reference proteome</keyword>
<dbReference type="InterPro" id="IPR043143">
    <property type="entry name" value="Mal/L-sulf/L-lact_DH-like_NADP"/>
</dbReference>
<dbReference type="InterPro" id="IPR003767">
    <property type="entry name" value="Malate/L-lactate_DH-like"/>
</dbReference>
<dbReference type="InterPro" id="IPR043144">
    <property type="entry name" value="Mal/L-sulf/L-lact_DH-like_ah"/>
</dbReference>
<name>A0A232LLS9_9EURO</name>
<proteinExistence type="inferred from homology"/>